<name>A0AAV0DHH8_9ASTE</name>
<sequence length="125" mass="13832">MLNHESNEFPLCPKPRRLVSAHPEFLQPLSCSKHSVCKLVSEMNIIDGGRSEVLSIIGDHQKIRDVTDSTTLCSRCSSSSCYSGSPPGRTDNPLIHDVQFVHNQMQFFSPLTRTNKLGFTSTSPA</sequence>
<reference evidence="1" key="1">
    <citation type="submission" date="2022-07" db="EMBL/GenBank/DDBJ databases">
        <authorList>
            <person name="Macas J."/>
            <person name="Novak P."/>
            <person name="Neumann P."/>
        </authorList>
    </citation>
    <scope>NUCLEOTIDE SEQUENCE</scope>
</reference>
<accession>A0AAV0DHH8</accession>
<gene>
    <name evidence="1" type="ORF">CEPIT_LOCUS14462</name>
</gene>
<dbReference type="EMBL" id="CAMAPF010000099">
    <property type="protein sequence ID" value="CAH9098507.1"/>
    <property type="molecule type" value="Genomic_DNA"/>
</dbReference>
<protein>
    <submittedName>
        <fullName evidence="1">Uncharacterized protein</fullName>
    </submittedName>
</protein>
<dbReference type="AlphaFoldDB" id="A0AAV0DHH8"/>
<evidence type="ECO:0000313" key="2">
    <source>
        <dbReference type="Proteomes" id="UP001152523"/>
    </source>
</evidence>
<dbReference type="Proteomes" id="UP001152523">
    <property type="component" value="Unassembled WGS sequence"/>
</dbReference>
<comment type="caution">
    <text evidence="1">The sequence shown here is derived from an EMBL/GenBank/DDBJ whole genome shotgun (WGS) entry which is preliminary data.</text>
</comment>
<evidence type="ECO:0000313" key="1">
    <source>
        <dbReference type="EMBL" id="CAH9098507.1"/>
    </source>
</evidence>
<proteinExistence type="predicted"/>
<keyword evidence="2" id="KW-1185">Reference proteome</keyword>
<dbReference type="PANTHER" id="PTHR33384">
    <property type="entry name" value="EXPRESSED PROTEIN"/>
    <property type="match status" value="1"/>
</dbReference>
<dbReference type="PANTHER" id="PTHR33384:SF17">
    <property type="entry name" value="VQ DOMAIN-CONTAINING PROTEIN"/>
    <property type="match status" value="1"/>
</dbReference>
<organism evidence="1 2">
    <name type="scientific">Cuscuta epithymum</name>
    <dbReference type="NCBI Taxonomy" id="186058"/>
    <lineage>
        <taxon>Eukaryota</taxon>
        <taxon>Viridiplantae</taxon>
        <taxon>Streptophyta</taxon>
        <taxon>Embryophyta</taxon>
        <taxon>Tracheophyta</taxon>
        <taxon>Spermatophyta</taxon>
        <taxon>Magnoliopsida</taxon>
        <taxon>eudicotyledons</taxon>
        <taxon>Gunneridae</taxon>
        <taxon>Pentapetalae</taxon>
        <taxon>asterids</taxon>
        <taxon>lamiids</taxon>
        <taxon>Solanales</taxon>
        <taxon>Convolvulaceae</taxon>
        <taxon>Cuscuteae</taxon>
        <taxon>Cuscuta</taxon>
        <taxon>Cuscuta subgen. Cuscuta</taxon>
    </lineage>
</organism>